<dbReference type="PRINTS" id="PR00038">
    <property type="entry name" value="HTHLUXR"/>
</dbReference>
<evidence type="ECO:0000259" key="5">
    <source>
        <dbReference type="PROSITE" id="PS50110"/>
    </source>
</evidence>
<dbReference type="RefSeq" id="WP_074612334.1">
    <property type="nucleotide sequence ID" value="NZ_FNGY01000013.1"/>
</dbReference>
<dbReference type="GO" id="GO:0006355">
    <property type="term" value="P:regulation of DNA-templated transcription"/>
    <property type="evidence" value="ECO:0007669"/>
    <property type="project" value="InterPro"/>
</dbReference>
<dbReference type="InterPro" id="IPR001789">
    <property type="entry name" value="Sig_transdc_resp-reg_receiver"/>
</dbReference>
<dbReference type="SMART" id="SM00421">
    <property type="entry name" value="HTH_LUXR"/>
    <property type="match status" value="1"/>
</dbReference>
<name>A0A1H0IGU5_9SPHI</name>
<dbReference type="CDD" id="cd17535">
    <property type="entry name" value="REC_NarL-like"/>
    <property type="match status" value="1"/>
</dbReference>
<dbReference type="SUPFAM" id="SSF46894">
    <property type="entry name" value="C-terminal effector domain of the bipartite response regulators"/>
    <property type="match status" value="1"/>
</dbReference>
<dbReference type="PANTHER" id="PTHR45566:SF1">
    <property type="entry name" value="HTH-TYPE TRANSCRIPTIONAL REGULATOR YHJB-RELATED"/>
    <property type="match status" value="1"/>
</dbReference>
<dbReference type="PANTHER" id="PTHR45566">
    <property type="entry name" value="HTH-TYPE TRANSCRIPTIONAL REGULATOR YHJB-RELATED"/>
    <property type="match status" value="1"/>
</dbReference>
<dbReference type="Pfam" id="PF00072">
    <property type="entry name" value="Response_reg"/>
    <property type="match status" value="1"/>
</dbReference>
<gene>
    <name evidence="6" type="ORF">SAMN05421820_113140</name>
</gene>
<sequence>MKTYNIGITDDHVLFAEGLSNIISGNSDLRLSFVAASVPEMFSLLRQHPIDFLLLDINLPPYNGLELLTKIKEEYRGLKIMILSMYQPSDIGLNPANFKGDAYVLKISGKNILEDALEGMKKGELYLDPNIIVAHTFEDSFTQQLRLTKREKEIISLIAIGKTSKEIAEALFVAELTIKTHRKNIGKKLGTKNVADLILKMNGNVIDPQSDI</sequence>
<protein>
    <submittedName>
        <fullName evidence="6">DNA-binding response regulator, NarL/FixJ family, contains REC and HTH domains</fullName>
    </submittedName>
</protein>
<dbReference type="PROSITE" id="PS50043">
    <property type="entry name" value="HTH_LUXR_2"/>
    <property type="match status" value="1"/>
</dbReference>
<dbReference type="Gene3D" id="3.40.50.2300">
    <property type="match status" value="1"/>
</dbReference>
<dbReference type="CDD" id="cd06170">
    <property type="entry name" value="LuxR_C_like"/>
    <property type="match status" value="1"/>
</dbReference>
<proteinExistence type="predicted"/>
<reference evidence="7" key="1">
    <citation type="submission" date="2016-10" db="EMBL/GenBank/DDBJ databases">
        <authorList>
            <person name="Varghese N."/>
            <person name="Submissions S."/>
        </authorList>
    </citation>
    <scope>NUCLEOTIDE SEQUENCE [LARGE SCALE GENOMIC DNA]</scope>
    <source>
        <strain evidence="7">DSM 19110</strain>
    </source>
</reference>
<evidence type="ECO:0000313" key="7">
    <source>
        <dbReference type="Proteomes" id="UP000183200"/>
    </source>
</evidence>
<organism evidence="6 7">
    <name type="scientific">Pedobacter steynii</name>
    <dbReference type="NCBI Taxonomy" id="430522"/>
    <lineage>
        <taxon>Bacteria</taxon>
        <taxon>Pseudomonadati</taxon>
        <taxon>Bacteroidota</taxon>
        <taxon>Sphingobacteriia</taxon>
        <taxon>Sphingobacteriales</taxon>
        <taxon>Sphingobacteriaceae</taxon>
        <taxon>Pedobacter</taxon>
    </lineage>
</organism>
<dbReference type="PROSITE" id="PS50110">
    <property type="entry name" value="RESPONSE_REGULATORY"/>
    <property type="match status" value="1"/>
</dbReference>
<dbReference type="Pfam" id="PF00196">
    <property type="entry name" value="GerE"/>
    <property type="match status" value="1"/>
</dbReference>
<feature type="modified residue" description="4-aspartylphosphate" evidence="3">
    <location>
        <position position="56"/>
    </location>
</feature>
<keyword evidence="7" id="KW-1185">Reference proteome</keyword>
<dbReference type="InterPro" id="IPR016032">
    <property type="entry name" value="Sig_transdc_resp-reg_C-effctor"/>
</dbReference>
<evidence type="ECO:0000259" key="4">
    <source>
        <dbReference type="PROSITE" id="PS50043"/>
    </source>
</evidence>
<dbReference type="SMART" id="SM00448">
    <property type="entry name" value="REC"/>
    <property type="match status" value="1"/>
</dbReference>
<dbReference type="EMBL" id="FNGY01000013">
    <property type="protein sequence ID" value="SDO30271.1"/>
    <property type="molecule type" value="Genomic_DNA"/>
</dbReference>
<dbReference type="InterPro" id="IPR000792">
    <property type="entry name" value="Tscrpt_reg_LuxR_C"/>
</dbReference>
<dbReference type="InterPro" id="IPR011006">
    <property type="entry name" value="CheY-like_superfamily"/>
</dbReference>
<dbReference type="PROSITE" id="PS00622">
    <property type="entry name" value="HTH_LUXR_1"/>
    <property type="match status" value="1"/>
</dbReference>
<evidence type="ECO:0000313" key="6">
    <source>
        <dbReference type="EMBL" id="SDO30271.1"/>
    </source>
</evidence>
<dbReference type="SUPFAM" id="SSF52172">
    <property type="entry name" value="CheY-like"/>
    <property type="match status" value="1"/>
</dbReference>
<dbReference type="InterPro" id="IPR058245">
    <property type="entry name" value="NreC/VraR/RcsB-like_REC"/>
</dbReference>
<evidence type="ECO:0000256" key="3">
    <source>
        <dbReference type="PROSITE-ProRule" id="PRU00169"/>
    </source>
</evidence>
<evidence type="ECO:0000256" key="2">
    <source>
        <dbReference type="ARBA" id="ARBA00023125"/>
    </source>
</evidence>
<dbReference type="InterPro" id="IPR051015">
    <property type="entry name" value="EvgA-like"/>
</dbReference>
<feature type="domain" description="Response regulatory" evidence="5">
    <location>
        <begin position="5"/>
        <end position="121"/>
    </location>
</feature>
<dbReference type="GO" id="GO:0003677">
    <property type="term" value="F:DNA binding"/>
    <property type="evidence" value="ECO:0007669"/>
    <property type="project" value="UniProtKB-KW"/>
</dbReference>
<accession>A0A1H0IGU5</accession>
<dbReference type="OrthoDB" id="9797341at2"/>
<dbReference type="AlphaFoldDB" id="A0A1H0IGU5"/>
<dbReference type="GO" id="GO:0000160">
    <property type="term" value="P:phosphorelay signal transduction system"/>
    <property type="evidence" value="ECO:0007669"/>
    <property type="project" value="InterPro"/>
</dbReference>
<keyword evidence="2 6" id="KW-0238">DNA-binding</keyword>
<dbReference type="Proteomes" id="UP000183200">
    <property type="component" value="Unassembled WGS sequence"/>
</dbReference>
<evidence type="ECO:0000256" key="1">
    <source>
        <dbReference type="ARBA" id="ARBA00022553"/>
    </source>
</evidence>
<keyword evidence="1 3" id="KW-0597">Phosphoprotein</keyword>
<feature type="domain" description="HTH luxR-type" evidence="4">
    <location>
        <begin position="140"/>
        <end position="205"/>
    </location>
</feature>